<dbReference type="SMART" id="SM00463">
    <property type="entry name" value="SMR"/>
    <property type="match status" value="1"/>
</dbReference>
<dbReference type="Pfam" id="PF08590">
    <property type="entry name" value="DUF1771"/>
    <property type="match status" value="1"/>
</dbReference>
<dbReference type="InterPro" id="IPR013899">
    <property type="entry name" value="DUF1771"/>
</dbReference>
<feature type="compositionally biased region" description="Low complexity" evidence="1">
    <location>
        <begin position="96"/>
        <end position="110"/>
    </location>
</feature>
<dbReference type="AlphaFoldDB" id="A0A1D1XF32"/>
<feature type="region of interest" description="Disordered" evidence="1">
    <location>
        <begin position="1"/>
        <end position="57"/>
    </location>
</feature>
<dbReference type="SUPFAM" id="SSF160443">
    <property type="entry name" value="SMR domain-like"/>
    <property type="match status" value="1"/>
</dbReference>
<accession>A0A1D1XF32</accession>
<feature type="compositionally biased region" description="Basic residues" evidence="1">
    <location>
        <begin position="1"/>
        <end position="16"/>
    </location>
</feature>
<dbReference type="PANTHER" id="PTHR47676:SF1">
    <property type="entry name" value="SMR DOMAIN-CONTAINING PROTEIN"/>
    <property type="match status" value="1"/>
</dbReference>
<dbReference type="InterPro" id="IPR036063">
    <property type="entry name" value="Smr_dom_sf"/>
</dbReference>
<organism evidence="3">
    <name type="scientific">Anthurium amnicola</name>
    <dbReference type="NCBI Taxonomy" id="1678845"/>
    <lineage>
        <taxon>Eukaryota</taxon>
        <taxon>Viridiplantae</taxon>
        <taxon>Streptophyta</taxon>
        <taxon>Embryophyta</taxon>
        <taxon>Tracheophyta</taxon>
        <taxon>Spermatophyta</taxon>
        <taxon>Magnoliopsida</taxon>
        <taxon>Liliopsida</taxon>
        <taxon>Araceae</taxon>
        <taxon>Pothoideae</taxon>
        <taxon>Potheae</taxon>
        <taxon>Anthurium</taxon>
    </lineage>
</organism>
<reference evidence="3" key="1">
    <citation type="submission" date="2015-07" db="EMBL/GenBank/DDBJ databases">
        <title>Transcriptome Assembly of Anthurium amnicola.</title>
        <authorList>
            <person name="Suzuki J."/>
        </authorList>
    </citation>
    <scope>NUCLEOTIDE SEQUENCE</scope>
</reference>
<dbReference type="InterPro" id="IPR055319">
    <property type="entry name" value="At5g58720-like"/>
</dbReference>
<dbReference type="PROSITE" id="PS50828">
    <property type="entry name" value="SMR"/>
    <property type="match status" value="1"/>
</dbReference>
<dbReference type="Pfam" id="PF24767">
    <property type="entry name" value="UBA_At5g58720"/>
    <property type="match status" value="1"/>
</dbReference>
<dbReference type="Gene3D" id="3.30.1370.110">
    <property type="match status" value="1"/>
</dbReference>
<dbReference type="InterPro" id="IPR056254">
    <property type="entry name" value="At5g58720/SDE5-like_UBA-like"/>
</dbReference>
<dbReference type="EMBL" id="GDJX01027085">
    <property type="protein sequence ID" value="JAT40851.1"/>
    <property type="molecule type" value="Transcribed_RNA"/>
</dbReference>
<dbReference type="PANTHER" id="PTHR47676">
    <property type="entry name" value="OS01G0225100 PROTEIN"/>
    <property type="match status" value="1"/>
</dbReference>
<evidence type="ECO:0000259" key="2">
    <source>
        <dbReference type="PROSITE" id="PS50828"/>
    </source>
</evidence>
<gene>
    <name evidence="3" type="primary">N4BP2_4</name>
    <name evidence="3" type="ORF">g.117959</name>
</gene>
<evidence type="ECO:0000256" key="1">
    <source>
        <dbReference type="SAM" id="MobiDB-lite"/>
    </source>
</evidence>
<evidence type="ECO:0000313" key="3">
    <source>
        <dbReference type="EMBL" id="JAT40851.1"/>
    </source>
</evidence>
<feature type="region of interest" description="Disordered" evidence="1">
    <location>
        <begin position="95"/>
        <end position="122"/>
    </location>
</feature>
<feature type="domain" description="Smr" evidence="2">
    <location>
        <begin position="431"/>
        <end position="505"/>
    </location>
</feature>
<dbReference type="SMART" id="SM01162">
    <property type="entry name" value="DUF1771"/>
    <property type="match status" value="1"/>
</dbReference>
<dbReference type="InterPro" id="IPR002625">
    <property type="entry name" value="Smr_dom"/>
</dbReference>
<sequence length="520" mass="57494">MKPPKAKKNRKRKKKGAASASPPQGDDAAGAGDPPERKENEETGAAAAAGGGEEDEEGALNWLVDAFSSYSLEQVQSAYREAHGDPYMAAEILGDSSAGSTTSGSPRGAPATGRKIGGNRKQKKVAVSTGLVSDVIGKGYWGSVSRGGGRRSDCTGPKERWNESYTHEEAEEFLCSMLGGSCELDPAVVKDVFGHCGYDVVKTLDTLLDMSASSNRPRESSCHNYDNLNYVMSCPEEFVNGLHKDNLNRFQLMDRTSDSTYYPFVKEHKLLYDHRDNAEVYLCSDDHTLSKPGTRKLDLQQKVLESLFNMPNISEQEPSYMNWKKALKKVESFSQGLEFCSTSITEPLPKLTNGKDDSYEVFRTVASCHWETMKSYYQKAAVAYSKGEGAHAGYLSEKGKFYRKLAREADEKASHEIFEARNKDIRNAVTIDLHGQHVKQAIKLLKLHLLLFTYIPSIQFLRVITGCGTHGVGRGKVKQSVIDLVEKEGIEWSEDNPGTVVLRIDGLKEYSFMTSDNDSE</sequence>
<protein>
    <submittedName>
        <fullName evidence="3">NEDD4-binding protein 2</fullName>
    </submittedName>
</protein>
<name>A0A1D1XF32_9ARAE</name>
<proteinExistence type="predicted"/>